<dbReference type="OrthoDB" id="9788394at2"/>
<proteinExistence type="inferred from homology"/>
<feature type="region of interest" description="Disordered" evidence="9">
    <location>
        <begin position="1"/>
        <end position="42"/>
    </location>
</feature>
<evidence type="ECO:0000256" key="8">
    <source>
        <dbReference type="HAMAP-Rule" id="MF_00316"/>
    </source>
</evidence>
<evidence type="ECO:0000256" key="4">
    <source>
        <dbReference type="ARBA" id="ARBA00022741"/>
    </source>
</evidence>
<evidence type="ECO:0000259" key="10">
    <source>
        <dbReference type="Pfam" id="PF12804"/>
    </source>
</evidence>
<evidence type="ECO:0000313" key="12">
    <source>
        <dbReference type="Proteomes" id="UP000249130"/>
    </source>
</evidence>
<comment type="catalytic activity">
    <reaction evidence="8">
        <text>Mo-molybdopterin + GTP + H(+) = Mo-molybdopterin guanine dinucleotide + diphosphate</text>
        <dbReference type="Rhea" id="RHEA:34243"/>
        <dbReference type="ChEBI" id="CHEBI:15378"/>
        <dbReference type="ChEBI" id="CHEBI:33019"/>
        <dbReference type="ChEBI" id="CHEBI:37565"/>
        <dbReference type="ChEBI" id="CHEBI:71302"/>
        <dbReference type="ChEBI" id="CHEBI:71310"/>
        <dbReference type="EC" id="2.7.7.77"/>
    </reaction>
</comment>
<evidence type="ECO:0000256" key="2">
    <source>
        <dbReference type="ARBA" id="ARBA00022679"/>
    </source>
</evidence>
<dbReference type="NCBIfam" id="TIGR02665">
    <property type="entry name" value="molyb_mobA"/>
    <property type="match status" value="1"/>
</dbReference>
<feature type="binding site" evidence="8">
    <location>
        <position position="61"/>
    </location>
    <ligand>
        <name>GTP</name>
        <dbReference type="ChEBI" id="CHEBI:37565"/>
    </ligand>
</feature>
<evidence type="ECO:0000256" key="3">
    <source>
        <dbReference type="ARBA" id="ARBA00022723"/>
    </source>
</evidence>
<comment type="cofactor">
    <cofactor evidence="8">
        <name>Mg(2+)</name>
        <dbReference type="ChEBI" id="CHEBI:18420"/>
    </cofactor>
</comment>
<keyword evidence="3 8" id="KW-0479">Metal-binding</keyword>
<dbReference type="Pfam" id="PF12804">
    <property type="entry name" value="NTP_transf_3"/>
    <property type="match status" value="1"/>
</dbReference>
<dbReference type="GO" id="GO:0061603">
    <property type="term" value="F:molybdenum cofactor guanylyltransferase activity"/>
    <property type="evidence" value="ECO:0007669"/>
    <property type="project" value="UniProtKB-EC"/>
</dbReference>
<comment type="similarity">
    <text evidence="8">Belongs to the MobA family.</text>
</comment>
<dbReference type="EMBL" id="NPEX01000001">
    <property type="protein sequence ID" value="RAI46189.1"/>
    <property type="molecule type" value="Genomic_DNA"/>
</dbReference>
<dbReference type="PANTHER" id="PTHR19136">
    <property type="entry name" value="MOLYBDENUM COFACTOR GUANYLYLTRANSFERASE"/>
    <property type="match status" value="1"/>
</dbReference>
<organism evidence="11 12">
    <name type="scientific">Rhodoplanes roseus</name>
    <dbReference type="NCBI Taxonomy" id="29409"/>
    <lineage>
        <taxon>Bacteria</taxon>
        <taxon>Pseudomonadati</taxon>
        <taxon>Pseudomonadota</taxon>
        <taxon>Alphaproteobacteria</taxon>
        <taxon>Hyphomicrobiales</taxon>
        <taxon>Nitrobacteraceae</taxon>
        <taxon>Rhodoplanes</taxon>
    </lineage>
</organism>
<feature type="binding site" evidence="8">
    <location>
        <begin position="48"/>
        <end position="50"/>
    </location>
    <ligand>
        <name>GTP</name>
        <dbReference type="ChEBI" id="CHEBI:37565"/>
    </ligand>
</feature>
<feature type="binding site" evidence="8">
    <location>
        <position position="106"/>
    </location>
    <ligand>
        <name>GTP</name>
        <dbReference type="ChEBI" id="CHEBI:37565"/>
    </ligand>
</feature>
<feature type="binding site" evidence="8">
    <location>
        <position position="141"/>
    </location>
    <ligand>
        <name>Mg(2+)</name>
        <dbReference type="ChEBI" id="CHEBI:18420"/>
    </ligand>
</feature>
<dbReference type="CDD" id="cd02503">
    <property type="entry name" value="MobA"/>
    <property type="match status" value="1"/>
</dbReference>
<keyword evidence="2 8" id="KW-0808">Transferase</keyword>
<dbReference type="PANTHER" id="PTHR19136:SF81">
    <property type="entry name" value="MOLYBDENUM COFACTOR GUANYLYLTRANSFERASE"/>
    <property type="match status" value="1"/>
</dbReference>
<sequence>MPTQPTSSPPGRSPPGRSPPGRSPPVSPSPAPGPGPGSAIPPTLGLVLAGGRAMRLGGGDKGLLAVGGRPILARVLARLAACDAVILNANGDPARFAGYGLPVVADDIQNFAGPLAGVLAGLDWAATQRPDLAHVLSAPADCPFLPADLLARLHAVARDTGRPLACAGSGGRRHPVVALWPVALRHDLRRAVIDEGLHKVGAWMDRHGVAVADWPDLPFDPFLNVNMPEDFSAAERLAAAHPEA</sequence>
<dbReference type="GO" id="GO:0005737">
    <property type="term" value="C:cytoplasm"/>
    <property type="evidence" value="ECO:0007669"/>
    <property type="project" value="UniProtKB-SubCell"/>
</dbReference>
<dbReference type="Gene3D" id="3.90.550.10">
    <property type="entry name" value="Spore Coat Polysaccharide Biosynthesis Protein SpsA, Chain A"/>
    <property type="match status" value="1"/>
</dbReference>
<evidence type="ECO:0000256" key="9">
    <source>
        <dbReference type="SAM" id="MobiDB-lite"/>
    </source>
</evidence>
<dbReference type="GO" id="GO:1902758">
    <property type="term" value="P:bis(molybdopterin guanine dinucleotide)molybdenum biosynthetic process"/>
    <property type="evidence" value="ECO:0007669"/>
    <property type="project" value="TreeGrafter"/>
</dbReference>
<dbReference type="SUPFAM" id="SSF53448">
    <property type="entry name" value="Nucleotide-diphospho-sugar transferases"/>
    <property type="match status" value="1"/>
</dbReference>
<keyword evidence="4 8" id="KW-0547">Nucleotide-binding</keyword>
<evidence type="ECO:0000256" key="5">
    <source>
        <dbReference type="ARBA" id="ARBA00022842"/>
    </source>
</evidence>
<name>A0A327L5F2_9BRAD</name>
<keyword evidence="5 8" id="KW-0460">Magnesium</keyword>
<comment type="function">
    <text evidence="8">Transfers a GMP moiety from GTP to Mo-molybdopterin (Mo-MPT) cofactor (Moco or molybdenum cofactor) to form Mo-molybdopterin guanine dinucleotide (Mo-MGD) cofactor.</text>
</comment>
<keyword evidence="1 8" id="KW-0963">Cytoplasm</keyword>
<reference evidence="11 12" key="1">
    <citation type="submission" date="2017-07" db="EMBL/GenBank/DDBJ databases">
        <title>Draft Genome Sequences of Select Purple Nonsulfur Bacteria.</title>
        <authorList>
            <person name="Lasarre B."/>
            <person name="Mckinlay J.B."/>
        </authorList>
    </citation>
    <scope>NUCLEOTIDE SEQUENCE [LARGE SCALE GENOMIC DNA]</scope>
    <source>
        <strain evidence="11 12">DSM 5909</strain>
    </source>
</reference>
<keyword evidence="12" id="KW-1185">Reference proteome</keyword>
<evidence type="ECO:0000256" key="1">
    <source>
        <dbReference type="ARBA" id="ARBA00022490"/>
    </source>
</evidence>
<dbReference type="EC" id="2.7.7.77" evidence="8"/>
<comment type="caution">
    <text evidence="11">The sequence shown here is derived from an EMBL/GenBank/DDBJ whole genome shotgun (WGS) entry which is preliminary data.</text>
</comment>
<dbReference type="InterPro" id="IPR029044">
    <property type="entry name" value="Nucleotide-diphossugar_trans"/>
</dbReference>
<evidence type="ECO:0000256" key="6">
    <source>
        <dbReference type="ARBA" id="ARBA00023134"/>
    </source>
</evidence>
<dbReference type="HAMAP" id="MF_00316">
    <property type="entry name" value="MobA"/>
    <property type="match status" value="1"/>
</dbReference>
<feature type="binding site" evidence="8">
    <location>
        <position position="141"/>
    </location>
    <ligand>
        <name>GTP</name>
        <dbReference type="ChEBI" id="CHEBI:37565"/>
    </ligand>
</feature>
<comment type="subcellular location">
    <subcellularLocation>
        <location evidence="8">Cytoplasm</location>
    </subcellularLocation>
</comment>
<feature type="compositionally biased region" description="Pro residues" evidence="9">
    <location>
        <begin position="7"/>
        <end position="35"/>
    </location>
</feature>
<protein>
    <recommendedName>
        <fullName evidence="8">Molybdenum cofactor guanylyltransferase</fullName>
        <shortName evidence="8">MoCo guanylyltransferase</shortName>
        <ecNumber evidence="8">2.7.7.77</ecNumber>
    </recommendedName>
    <alternativeName>
        <fullName evidence="8">GTP:molybdopterin guanylyltransferase</fullName>
    </alternativeName>
    <alternativeName>
        <fullName evidence="8">Mo-MPT guanylyltransferase</fullName>
    </alternativeName>
    <alternativeName>
        <fullName evidence="8">Molybdopterin guanylyltransferase</fullName>
    </alternativeName>
    <alternativeName>
        <fullName evidence="8">Molybdopterin-guanine dinucleotide synthase</fullName>
        <shortName evidence="8">MGD synthase</shortName>
    </alternativeName>
</protein>
<comment type="subunit">
    <text evidence="8">Monomer.</text>
</comment>
<keyword evidence="7 8" id="KW-0501">Molybdenum cofactor biosynthesis</keyword>
<comment type="domain">
    <text evidence="8">The N-terminal domain determines nucleotide recognition and specific binding, while the C-terminal domain determines the specific binding to the target protein.</text>
</comment>
<accession>A0A327L5F2</accession>
<dbReference type="GO" id="GO:0005525">
    <property type="term" value="F:GTP binding"/>
    <property type="evidence" value="ECO:0007669"/>
    <property type="project" value="UniProtKB-UniRule"/>
</dbReference>
<dbReference type="GO" id="GO:0046872">
    <property type="term" value="F:metal ion binding"/>
    <property type="evidence" value="ECO:0007669"/>
    <property type="project" value="UniProtKB-KW"/>
</dbReference>
<feature type="binding site" evidence="8">
    <location>
        <position position="88"/>
    </location>
    <ligand>
        <name>GTP</name>
        <dbReference type="ChEBI" id="CHEBI:37565"/>
    </ligand>
</feature>
<gene>
    <name evidence="8" type="primary">mobA</name>
    <name evidence="11" type="ORF">CH341_00370</name>
</gene>
<feature type="domain" description="MobA-like NTP transferase" evidence="10">
    <location>
        <begin position="45"/>
        <end position="203"/>
    </location>
</feature>
<dbReference type="InterPro" id="IPR013482">
    <property type="entry name" value="Molybde_CF_guanTrfase"/>
</dbReference>
<keyword evidence="6 8" id="KW-0342">GTP-binding</keyword>
<dbReference type="Proteomes" id="UP000249130">
    <property type="component" value="Unassembled WGS sequence"/>
</dbReference>
<dbReference type="InterPro" id="IPR025877">
    <property type="entry name" value="MobA-like_NTP_Trfase"/>
</dbReference>
<evidence type="ECO:0000256" key="7">
    <source>
        <dbReference type="ARBA" id="ARBA00023150"/>
    </source>
</evidence>
<dbReference type="AlphaFoldDB" id="A0A327L5F2"/>
<evidence type="ECO:0000313" key="11">
    <source>
        <dbReference type="EMBL" id="RAI46189.1"/>
    </source>
</evidence>